<dbReference type="PANTHER" id="PTHR11803">
    <property type="entry name" value="2-IMINOBUTANOATE/2-IMINOPROPANOATE DEAMINASE RIDA"/>
    <property type="match status" value="1"/>
</dbReference>
<dbReference type="OrthoDB" id="9808943at2"/>
<dbReference type="InterPro" id="IPR006175">
    <property type="entry name" value="YjgF/YER057c/UK114"/>
</dbReference>
<dbReference type="GO" id="GO:0005829">
    <property type="term" value="C:cytosol"/>
    <property type="evidence" value="ECO:0007669"/>
    <property type="project" value="TreeGrafter"/>
</dbReference>
<proteinExistence type="predicted"/>
<keyword evidence="1" id="KW-0614">Plasmid</keyword>
<dbReference type="Gene3D" id="3.30.1330.40">
    <property type="entry name" value="RutC-like"/>
    <property type="match status" value="1"/>
</dbReference>
<protein>
    <submittedName>
        <fullName evidence="1">Endoribonuclease L-PSP</fullName>
    </submittedName>
</protein>
<dbReference type="AlphaFoldDB" id="Q46N25"/>
<dbReference type="eggNOG" id="COG0251">
    <property type="taxonomic scope" value="Bacteria"/>
</dbReference>
<organism evidence="1">
    <name type="scientific">Cupriavidus pinatubonensis (strain JMP 134 / LMG 1197)</name>
    <name type="common">Cupriavidus necator (strain JMP 134)</name>
    <dbReference type="NCBI Taxonomy" id="264198"/>
    <lineage>
        <taxon>Bacteria</taxon>
        <taxon>Pseudomonadati</taxon>
        <taxon>Pseudomonadota</taxon>
        <taxon>Betaproteobacteria</taxon>
        <taxon>Burkholderiales</taxon>
        <taxon>Burkholderiaceae</taxon>
        <taxon>Cupriavidus</taxon>
    </lineage>
</organism>
<sequence>MFSRKPYSDWVEHAGLIFFSGKTGANADGSIPANFPAQASNAMSNVSTALSNAGCEWRDVIKVTVFLTDMRDYDSFNTTYTEHLDGVFPARSCVAVVGLPRGAAVEIEVVARRTAAR</sequence>
<dbReference type="InterPro" id="IPR035959">
    <property type="entry name" value="RutC-like_sf"/>
</dbReference>
<name>Q46N25_CUPPJ</name>
<dbReference type="PANTHER" id="PTHR11803:SF39">
    <property type="entry name" value="2-IMINOBUTANOATE_2-IMINOPROPANOATE DEAMINASE"/>
    <property type="match status" value="1"/>
</dbReference>
<dbReference type="GO" id="GO:0019239">
    <property type="term" value="F:deaminase activity"/>
    <property type="evidence" value="ECO:0007669"/>
    <property type="project" value="TreeGrafter"/>
</dbReference>
<reference evidence="1" key="1">
    <citation type="submission" date="2005-08" db="EMBL/GenBank/DDBJ databases">
        <title>Complete sequence of a megaplasmid of Ralstonia eutropha JMP134.</title>
        <authorList>
            <person name="Copeland A."/>
            <person name="Lucas S."/>
            <person name="Lapidus A."/>
            <person name="Barry K."/>
            <person name="Detter J.C."/>
            <person name="Glavina T."/>
            <person name="Hammon N."/>
            <person name="Israni S."/>
            <person name="Pitluck S."/>
            <person name="Goltsman E."/>
            <person name="Martinez M."/>
            <person name="Vergez L."/>
            <person name="Larimer F."/>
            <person name="Land M."/>
            <person name="Lykidis A."/>
            <person name="Richardson P."/>
        </authorList>
    </citation>
    <scope>NUCLEOTIDE SEQUENCE [LARGE SCALE GENOMIC DNA]</scope>
    <source>
        <strain evidence="1">JMP134</strain>
        <plasmid evidence="1">megaplasmid</plasmid>
    </source>
</reference>
<dbReference type="HOGENOM" id="CLU_100715_7_0_4"/>
<dbReference type="KEGG" id="reu:Reut_C6129"/>
<gene>
    <name evidence="1" type="ordered locus">Reut_C6129</name>
</gene>
<geneLocation type="plasmid" evidence="1">
    <name>megaplasmid</name>
</geneLocation>
<dbReference type="EMBL" id="CP000092">
    <property type="protein sequence ID" value="AAZ65450.1"/>
    <property type="molecule type" value="Genomic_DNA"/>
</dbReference>
<dbReference type="CDD" id="cd00448">
    <property type="entry name" value="YjgF_YER057c_UK114_family"/>
    <property type="match status" value="1"/>
</dbReference>
<evidence type="ECO:0000313" key="1">
    <source>
        <dbReference type="EMBL" id="AAZ65450.1"/>
    </source>
</evidence>
<dbReference type="SUPFAM" id="SSF55298">
    <property type="entry name" value="YjgF-like"/>
    <property type="match status" value="1"/>
</dbReference>
<accession>Q46N25</accession>
<dbReference type="Pfam" id="PF01042">
    <property type="entry name" value="Ribonuc_L-PSP"/>
    <property type="match status" value="1"/>
</dbReference>